<evidence type="ECO:0000313" key="12">
    <source>
        <dbReference type="Proteomes" id="UP000282002"/>
    </source>
</evidence>
<dbReference type="GO" id="GO:0016491">
    <property type="term" value="F:oxidoreductase activity"/>
    <property type="evidence" value="ECO:0007669"/>
    <property type="project" value="UniProtKB-KW"/>
</dbReference>
<comment type="cofactor">
    <cofactor evidence="1">
        <name>FAD</name>
        <dbReference type="ChEBI" id="CHEBI:57692"/>
    </cofactor>
</comment>
<dbReference type="FunFam" id="3.50.50.60:FF:000378">
    <property type="entry name" value="Phytoene desaturase"/>
    <property type="match status" value="1"/>
</dbReference>
<evidence type="ECO:0000256" key="3">
    <source>
        <dbReference type="ARBA" id="ARBA00006046"/>
    </source>
</evidence>
<dbReference type="PANTHER" id="PTHR43734">
    <property type="entry name" value="PHYTOENE DESATURASE"/>
    <property type="match status" value="1"/>
</dbReference>
<reference evidence="11 12" key="1">
    <citation type="submission" date="2018-12" db="EMBL/GenBank/DDBJ databases">
        <title>Complete genome sequencing of Tabrizicola sp. K13M18.</title>
        <authorList>
            <person name="Bae J.-W."/>
        </authorList>
    </citation>
    <scope>NUCLEOTIDE SEQUENCE [LARGE SCALE GENOMIC DNA]</scope>
    <source>
        <strain evidence="11 12">K13M18</strain>
    </source>
</reference>
<evidence type="ECO:0000313" key="11">
    <source>
        <dbReference type="EMBL" id="AZL60705.1"/>
    </source>
</evidence>
<dbReference type="EMBL" id="CP034328">
    <property type="protein sequence ID" value="AZL60705.1"/>
    <property type="molecule type" value="Genomic_DNA"/>
</dbReference>
<comment type="similarity">
    <text evidence="3 9">Belongs to the carotenoid/retinoid oxidoreductase family.</text>
</comment>
<dbReference type="PANTHER" id="PTHR43734:SF3">
    <property type="entry name" value="B-CAROTENE KETOLASE"/>
    <property type="match status" value="1"/>
</dbReference>
<sequence>MTTAHPIRPRPDTPSGQGEALVIGAGLGGLATAMRLGAKGWRVTVVDRLDRPGGRGSSITKDGYRFDLGPTIVTVPQILRDLWATCGRDFHKDVDLRPMDPFYEIRFDDGERFTMRTGAAAMEAEVARVSPTDLPGYQRFLTDAKARYSFGFEDLGRRPMHKLMDLIKVLPKFVWYRADKSVHSHAAARVKDPHLRFALSFHPLFIGGDPFRVTSMYSLVSHLEASFGVHYAMGGVQAIADAMVAVIEGQGGRVLLGQEVDEITVTNGRASGATLKDGRRLDAEVVVSNADPGFTYGQLLRNHAKRRWTDKRMARARWSMGLFVWYFGTKGTRDMWPDAGHHTIVVGPRYKDHIRDIFRAGRLAKDMSLYVHRPTVTDPSAAPAGDDTFYVLSPVPHLGHNAADWATETETYRNRMADVLEKRLIPGFRDKISAEVTFTPETFRDRYLSPFGAGFSLEPRILQSAYFRPHNVSEEVPGLYLCGAGTHPGAGVPGVIGTAEVTAGLIPAPSVRVADLPLPMAAE</sequence>
<dbReference type="GO" id="GO:0016117">
    <property type="term" value="P:carotenoid biosynthetic process"/>
    <property type="evidence" value="ECO:0007669"/>
    <property type="project" value="UniProtKB-KW"/>
</dbReference>
<proteinExistence type="inferred from homology"/>
<keyword evidence="5 9" id="KW-0125">Carotenoid biosynthesis</keyword>
<dbReference type="OrthoDB" id="9774675at2"/>
<dbReference type="NCBIfam" id="TIGR02734">
    <property type="entry name" value="crtI_fam"/>
    <property type="match status" value="1"/>
</dbReference>
<feature type="domain" description="Amine oxidase" evidence="10">
    <location>
        <begin position="27"/>
        <end position="503"/>
    </location>
</feature>
<evidence type="ECO:0000256" key="5">
    <source>
        <dbReference type="ARBA" id="ARBA00022746"/>
    </source>
</evidence>
<evidence type="ECO:0000256" key="4">
    <source>
        <dbReference type="ARBA" id="ARBA00022630"/>
    </source>
</evidence>
<evidence type="ECO:0000256" key="9">
    <source>
        <dbReference type="RuleBase" id="RU362075"/>
    </source>
</evidence>
<comment type="pathway">
    <text evidence="2 9">Carotenoid biosynthesis.</text>
</comment>
<keyword evidence="7 9" id="KW-0560">Oxidoreductase</keyword>
<dbReference type="InterPro" id="IPR014105">
    <property type="entry name" value="Carotenoid/retinoid_OxRdtase"/>
</dbReference>
<organism evidence="11 12">
    <name type="scientific">Tabrizicola piscis</name>
    <dbReference type="NCBI Taxonomy" id="2494374"/>
    <lineage>
        <taxon>Bacteria</taxon>
        <taxon>Pseudomonadati</taxon>
        <taxon>Pseudomonadota</taxon>
        <taxon>Alphaproteobacteria</taxon>
        <taxon>Rhodobacterales</taxon>
        <taxon>Paracoccaceae</taxon>
        <taxon>Tabrizicola</taxon>
    </lineage>
</organism>
<gene>
    <name evidence="11" type="ORF">EI545_18905</name>
</gene>
<keyword evidence="6" id="KW-0274">FAD</keyword>
<dbReference type="InterPro" id="IPR002937">
    <property type="entry name" value="Amino_oxidase"/>
</dbReference>
<dbReference type="SUPFAM" id="SSF51905">
    <property type="entry name" value="FAD/NAD(P)-binding domain"/>
    <property type="match status" value="1"/>
</dbReference>
<name>A0A3S8UB65_9RHOB</name>
<evidence type="ECO:0000256" key="7">
    <source>
        <dbReference type="ARBA" id="ARBA00023002"/>
    </source>
</evidence>
<dbReference type="KEGG" id="taw:EI545_18905"/>
<accession>A0A3S8UB65</accession>
<keyword evidence="12" id="KW-1185">Reference proteome</keyword>
<evidence type="ECO:0000256" key="6">
    <source>
        <dbReference type="ARBA" id="ARBA00022827"/>
    </source>
</evidence>
<dbReference type="Pfam" id="PF01593">
    <property type="entry name" value="Amino_oxidase"/>
    <property type="match status" value="1"/>
</dbReference>
<dbReference type="InterPro" id="IPR036188">
    <property type="entry name" value="FAD/NAD-bd_sf"/>
</dbReference>
<keyword evidence="4" id="KW-0285">Flavoprotein</keyword>
<dbReference type="Gene3D" id="3.50.50.60">
    <property type="entry name" value="FAD/NAD(P)-binding domain"/>
    <property type="match status" value="2"/>
</dbReference>
<evidence type="ECO:0000256" key="1">
    <source>
        <dbReference type="ARBA" id="ARBA00001974"/>
    </source>
</evidence>
<dbReference type="Proteomes" id="UP000282002">
    <property type="component" value="Chromosome"/>
</dbReference>
<protein>
    <recommendedName>
        <fullName evidence="8">Phytoene dehydrogenase</fullName>
    </recommendedName>
</protein>
<dbReference type="RefSeq" id="WP_125326917.1">
    <property type="nucleotide sequence ID" value="NZ_CP034328.1"/>
</dbReference>
<evidence type="ECO:0000256" key="8">
    <source>
        <dbReference type="ARBA" id="ARBA00031986"/>
    </source>
</evidence>
<dbReference type="AlphaFoldDB" id="A0A3S8UB65"/>
<evidence type="ECO:0000256" key="2">
    <source>
        <dbReference type="ARBA" id="ARBA00004829"/>
    </source>
</evidence>
<evidence type="ECO:0000259" key="10">
    <source>
        <dbReference type="Pfam" id="PF01593"/>
    </source>
</evidence>